<keyword evidence="3" id="KW-1185">Reference proteome</keyword>
<evidence type="ECO:0000313" key="3">
    <source>
        <dbReference type="Proteomes" id="UP000571950"/>
    </source>
</evidence>
<reference evidence="2 3" key="1">
    <citation type="submission" date="2020-08" db="EMBL/GenBank/DDBJ databases">
        <title>Genomic Encyclopedia of Type Strains, Phase IV (KMG-IV): sequencing the most valuable type-strain genomes for metagenomic binning, comparative biology and taxonomic classification.</title>
        <authorList>
            <person name="Goeker M."/>
        </authorList>
    </citation>
    <scope>NUCLEOTIDE SEQUENCE [LARGE SCALE GENOMIC DNA]</scope>
    <source>
        <strain evidence="2 3">DSM 26189</strain>
    </source>
</reference>
<feature type="transmembrane region" description="Helical" evidence="1">
    <location>
        <begin position="9"/>
        <end position="30"/>
    </location>
</feature>
<sequence>MPLRRWHRWAAIPAGLLLFFVALTGVLLHLDMIRLGQQPPGHGTPVRQAAQPLPSNAELAAMVARVADAARADPALEVRTIQIDLTGPRITVGAGAGGAPGGARLLLDARTGERITPPAPPADYHYVLQDLHAGYFLGWTGRILSILCGIALAILSVTGVQLWWDMRRRGRKKGLYWK</sequence>
<dbReference type="Proteomes" id="UP000571950">
    <property type="component" value="Unassembled WGS sequence"/>
</dbReference>
<organism evidence="2 3">
    <name type="scientific">Sphingobium jiangsuense</name>
    <dbReference type="NCBI Taxonomy" id="870476"/>
    <lineage>
        <taxon>Bacteria</taxon>
        <taxon>Pseudomonadati</taxon>
        <taxon>Pseudomonadota</taxon>
        <taxon>Alphaproteobacteria</taxon>
        <taxon>Sphingomonadales</taxon>
        <taxon>Sphingomonadaceae</taxon>
        <taxon>Sphingobium</taxon>
    </lineage>
</organism>
<accession>A0A7W6BLA3</accession>
<gene>
    <name evidence="2" type="ORF">GGR43_001372</name>
</gene>
<dbReference type="RefSeq" id="WP_188071221.1">
    <property type="nucleotide sequence ID" value="NZ_JACIDT010000004.1"/>
</dbReference>
<keyword evidence="1" id="KW-0812">Transmembrane</keyword>
<dbReference type="PANTHER" id="PTHR34219:SF3">
    <property type="entry name" value="BLL7967 PROTEIN"/>
    <property type="match status" value="1"/>
</dbReference>
<keyword evidence="1" id="KW-1133">Transmembrane helix</keyword>
<dbReference type="AlphaFoldDB" id="A0A7W6BLA3"/>
<proteinExistence type="predicted"/>
<dbReference type="PANTHER" id="PTHR34219">
    <property type="entry name" value="IRON-REGULATED INNER MEMBRANE PROTEIN-RELATED"/>
    <property type="match status" value="1"/>
</dbReference>
<comment type="caution">
    <text evidence="2">The sequence shown here is derived from an EMBL/GenBank/DDBJ whole genome shotgun (WGS) entry which is preliminary data.</text>
</comment>
<keyword evidence="1" id="KW-0472">Membrane</keyword>
<dbReference type="EMBL" id="JACIDT010000004">
    <property type="protein sequence ID" value="MBB3925657.1"/>
    <property type="molecule type" value="Genomic_DNA"/>
</dbReference>
<protein>
    <submittedName>
        <fullName evidence="2">Putative iron-regulated membrane protein</fullName>
    </submittedName>
</protein>
<evidence type="ECO:0000256" key="1">
    <source>
        <dbReference type="SAM" id="Phobius"/>
    </source>
</evidence>
<dbReference type="InterPro" id="IPR005625">
    <property type="entry name" value="PepSY-ass_TM"/>
</dbReference>
<name>A0A7W6BLA3_9SPHN</name>
<evidence type="ECO:0000313" key="2">
    <source>
        <dbReference type="EMBL" id="MBB3925657.1"/>
    </source>
</evidence>
<feature type="transmembrane region" description="Helical" evidence="1">
    <location>
        <begin position="143"/>
        <end position="164"/>
    </location>
</feature>
<dbReference type="Pfam" id="PF03929">
    <property type="entry name" value="PepSY_TM"/>
    <property type="match status" value="1"/>
</dbReference>